<reference evidence="3" key="1">
    <citation type="journal article" date="2019" name="Int. J. Syst. Evol. Microbiol.">
        <title>The Global Catalogue of Microorganisms (GCM) 10K type strain sequencing project: providing services to taxonomists for standard genome sequencing and annotation.</title>
        <authorList>
            <consortium name="The Broad Institute Genomics Platform"/>
            <consortium name="The Broad Institute Genome Sequencing Center for Infectious Disease"/>
            <person name="Wu L."/>
            <person name="Ma J."/>
        </authorList>
    </citation>
    <scope>NUCLEOTIDE SEQUENCE [LARGE SCALE GENOMIC DNA]</scope>
    <source>
        <strain evidence="3">JCM 17085</strain>
    </source>
</reference>
<keyword evidence="1" id="KW-0472">Membrane</keyword>
<gene>
    <name evidence="2" type="ORF">GCM10022392_20620</name>
</gene>
<evidence type="ECO:0000313" key="2">
    <source>
        <dbReference type="EMBL" id="GAA4097037.1"/>
    </source>
</evidence>
<dbReference type="RefSeq" id="WP_345103700.1">
    <property type="nucleotide sequence ID" value="NZ_BAABCV010000006.1"/>
</dbReference>
<proteinExistence type="predicted"/>
<feature type="transmembrane region" description="Helical" evidence="1">
    <location>
        <begin position="167"/>
        <end position="191"/>
    </location>
</feature>
<dbReference type="EMBL" id="BAABCV010000006">
    <property type="protein sequence ID" value="GAA4097037.1"/>
    <property type="molecule type" value="Genomic_DNA"/>
</dbReference>
<organism evidence="2 3">
    <name type="scientific">Mucilaginibacter panaciglaebae</name>
    <dbReference type="NCBI Taxonomy" id="502331"/>
    <lineage>
        <taxon>Bacteria</taxon>
        <taxon>Pseudomonadati</taxon>
        <taxon>Bacteroidota</taxon>
        <taxon>Sphingobacteriia</taxon>
        <taxon>Sphingobacteriales</taxon>
        <taxon>Sphingobacteriaceae</taxon>
        <taxon>Mucilaginibacter</taxon>
    </lineage>
</organism>
<feature type="transmembrane region" description="Helical" evidence="1">
    <location>
        <begin position="86"/>
        <end position="109"/>
    </location>
</feature>
<keyword evidence="1" id="KW-1133">Transmembrane helix</keyword>
<protein>
    <submittedName>
        <fullName evidence="2">Uncharacterized protein</fullName>
    </submittedName>
</protein>
<evidence type="ECO:0000256" key="1">
    <source>
        <dbReference type="SAM" id="Phobius"/>
    </source>
</evidence>
<name>A0ABP7WUA6_9SPHI</name>
<feature type="transmembrane region" description="Helical" evidence="1">
    <location>
        <begin position="121"/>
        <end position="140"/>
    </location>
</feature>
<comment type="caution">
    <text evidence="2">The sequence shown here is derived from an EMBL/GenBank/DDBJ whole genome shotgun (WGS) entry which is preliminary data.</text>
</comment>
<keyword evidence="3" id="KW-1185">Reference proteome</keyword>
<evidence type="ECO:0000313" key="3">
    <source>
        <dbReference type="Proteomes" id="UP001500841"/>
    </source>
</evidence>
<sequence>MKPTTSQEELIGQILRRFVKYKDTYDEAYDHILSSLEALPNGSDFRNSIHHIIENELGGPKGLKSLEKQRIWFGIREFIIEYFDNLLKLLTSILTLPLAACTYLFYYSICAGWLNQQSARSIIDKMPMTVFGIALLLYLFRKRYLKQKLWTCIIPFRQTMLGFTGPIFYSFQISYCTKYIRFICFAIFLIWY</sequence>
<keyword evidence="1" id="KW-0812">Transmembrane</keyword>
<dbReference type="Proteomes" id="UP001500841">
    <property type="component" value="Unassembled WGS sequence"/>
</dbReference>
<accession>A0ABP7WUA6</accession>